<dbReference type="AlphaFoldDB" id="A0A2G4EZM8"/>
<reference evidence="3" key="1">
    <citation type="submission" date="2017-10" db="EMBL/GenBank/DDBJ databases">
        <title>Draft genome sequence of the planktic cyanobacteria Tychonema bourrellyi isolated from alpine lentic freshwater.</title>
        <authorList>
            <person name="Tett A."/>
            <person name="Armanini F."/>
            <person name="Asnicar F."/>
            <person name="Boscaini A."/>
            <person name="Pasolli E."/>
            <person name="Zolfo M."/>
            <person name="Donati C."/>
            <person name="Salmaso N."/>
            <person name="Segata N."/>
        </authorList>
    </citation>
    <scope>NUCLEOTIDE SEQUENCE</scope>
    <source>
        <strain evidence="3">FEM_GT703</strain>
    </source>
</reference>
<dbReference type="EMBL" id="NXIB02000070">
    <property type="protein sequence ID" value="PHX54962.1"/>
    <property type="molecule type" value="Genomic_DNA"/>
</dbReference>
<organism evidence="3 4">
    <name type="scientific">Tychonema bourrellyi FEM_GT703</name>
    <dbReference type="NCBI Taxonomy" id="2040638"/>
    <lineage>
        <taxon>Bacteria</taxon>
        <taxon>Bacillati</taxon>
        <taxon>Cyanobacteriota</taxon>
        <taxon>Cyanophyceae</taxon>
        <taxon>Oscillatoriophycideae</taxon>
        <taxon>Oscillatoriales</taxon>
        <taxon>Microcoleaceae</taxon>
        <taxon>Tychonema</taxon>
    </lineage>
</organism>
<keyword evidence="4" id="KW-1185">Reference proteome</keyword>
<feature type="domain" description="GmrSD restriction endonucleases N-terminal" evidence="1">
    <location>
        <begin position="10"/>
        <end position="229"/>
    </location>
</feature>
<evidence type="ECO:0000313" key="3">
    <source>
        <dbReference type="EMBL" id="PHX54962.1"/>
    </source>
</evidence>
<dbReference type="InterPro" id="IPR004919">
    <property type="entry name" value="GmrSD_N"/>
</dbReference>
<dbReference type="PANTHER" id="PTHR35149:SF2">
    <property type="entry name" value="DUF262 DOMAIN-CONTAINING PROTEIN"/>
    <property type="match status" value="1"/>
</dbReference>
<dbReference type="Pfam" id="PF03235">
    <property type="entry name" value="GmrSD_N"/>
    <property type="match status" value="1"/>
</dbReference>
<comment type="caution">
    <text evidence="3">The sequence shown here is derived from an EMBL/GenBank/DDBJ whole genome shotgun (WGS) entry which is preliminary data.</text>
</comment>
<sequence length="695" mass="81220">MKADSYKISKVFSSGGGIHYVMPHFQRQYSWETREWKDLLEDAIAIYQEYDSEREPEHFIGSLVVINDGTRNGTIPAFNLVDGQQRLTTLSLLFIVLRDLVKINEPKLSSKISKFLVNSDEEGEGEVYFKLLPTNKYGDRQAYQAIILEETPNQSESGIPKAYDYFYREIESKVKQGELDIGTFFTVLQNCFQVVFIELNKNESPCHIFESLNAKGKPLTQADLVRNYIAMMLPTSQQENAFTKYWEKIEELLQEKRKVGKSGMGELTAFLRHYLAMQTINLCNESHIYERFRDYCKELKDLIFVQELANLLKFADFYNKLLRPEYEVNQDIKTALVRLNTFDLSTAYPFLLTLYNEYNSQQIDFEEFMESLNLLENYLVRRYICGKPTNYLNKMFPSLWKDIIAIKDEDEEITLQEALQKVLITKQYPNNNDVKQLIHRQKLYDPKNTKKISLVIDTINRYLSKGTGGFTVLDQNATIEHILPQAPSEDWDNELGDELKEIHRDYLHTLGNLTLVTSEWNSQLSNSAFLVKKQKLAEHALRINSDYFSQIISRWDEKAILDRTNFLTSKFIEIWPSLGEHQAVLTHTSKPKLMKIYGEEIAYKQSSRQVTILCCEWVIKNRSDSFEKARNLLKSNFQDNMLDRNSDQKRRWHQLSNGCWVGINKSAKDHRKFCRRFLEAVGISEADWSIEYVSD</sequence>
<protein>
    <submittedName>
        <fullName evidence="3">DUF262 domain-containing protein</fullName>
    </submittedName>
</protein>
<proteinExistence type="predicted"/>
<evidence type="ECO:0000259" key="1">
    <source>
        <dbReference type="Pfam" id="PF03235"/>
    </source>
</evidence>
<evidence type="ECO:0000313" key="4">
    <source>
        <dbReference type="Proteomes" id="UP000226442"/>
    </source>
</evidence>
<accession>A0A2G4EZM8</accession>
<dbReference type="OrthoDB" id="9798761at2"/>
<name>A0A2G4EZM8_9CYAN</name>
<dbReference type="RefSeq" id="WP_096831924.1">
    <property type="nucleotide sequence ID" value="NZ_NXIB02000070.1"/>
</dbReference>
<dbReference type="Pfam" id="PF07510">
    <property type="entry name" value="GmrSD_C"/>
    <property type="match status" value="1"/>
</dbReference>
<gene>
    <name evidence="3" type="ORF">CP500_013130</name>
</gene>
<dbReference type="PANTHER" id="PTHR35149">
    <property type="entry name" value="SLL5132 PROTEIN"/>
    <property type="match status" value="1"/>
</dbReference>
<evidence type="ECO:0000259" key="2">
    <source>
        <dbReference type="Pfam" id="PF07510"/>
    </source>
</evidence>
<feature type="domain" description="GmrSD restriction endonucleases C-terminal" evidence="2">
    <location>
        <begin position="433"/>
        <end position="568"/>
    </location>
</feature>
<dbReference type="InterPro" id="IPR011089">
    <property type="entry name" value="GmrSD_C"/>
</dbReference>
<dbReference type="Proteomes" id="UP000226442">
    <property type="component" value="Unassembled WGS sequence"/>
</dbReference>